<evidence type="ECO:0000313" key="1">
    <source>
        <dbReference type="EMBL" id="KAK7316089.1"/>
    </source>
</evidence>
<name>A0AAN9KHZ6_CANGL</name>
<keyword evidence="2" id="KW-1185">Reference proteome</keyword>
<gene>
    <name evidence="1" type="ORF">VNO77_34798</name>
</gene>
<dbReference type="Proteomes" id="UP001367508">
    <property type="component" value="Unassembled WGS sequence"/>
</dbReference>
<protein>
    <submittedName>
        <fullName evidence="1">Uncharacterized protein</fullName>
    </submittedName>
</protein>
<sequence>MTFGEAVAGADIFGRRKYSNENFDGRRGKRSGEWKSISRRMVSGAPLVALENMEDRVPPMSGRTHNRIRSPSALNVKVKKFKQARGIAPFFGPKAGLNVRFRRKTLTGGEFG</sequence>
<accession>A0AAN9KHZ6</accession>
<organism evidence="1 2">
    <name type="scientific">Canavalia gladiata</name>
    <name type="common">Sword bean</name>
    <name type="synonym">Dolichos gladiatus</name>
    <dbReference type="NCBI Taxonomy" id="3824"/>
    <lineage>
        <taxon>Eukaryota</taxon>
        <taxon>Viridiplantae</taxon>
        <taxon>Streptophyta</taxon>
        <taxon>Embryophyta</taxon>
        <taxon>Tracheophyta</taxon>
        <taxon>Spermatophyta</taxon>
        <taxon>Magnoliopsida</taxon>
        <taxon>eudicotyledons</taxon>
        <taxon>Gunneridae</taxon>
        <taxon>Pentapetalae</taxon>
        <taxon>rosids</taxon>
        <taxon>fabids</taxon>
        <taxon>Fabales</taxon>
        <taxon>Fabaceae</taxon>
        <taxon>Papilionoideae</taxon>
        <taxon>50 kb inversion clade</taxon>
        <taxon>NPAAA clade</taxon>
        <taxon>indigoferoid/millettioid clade</taxon>
        <taxon>Phaseoleae</taxon>
        <taxon>Canavalia</taxon>
    </lineage>
</organism>
<dbReference type="AlphaFoldDB" id="A0AAN9KHZ6"/>
<reference evidence="1 2" key="1">
    <citation type="submission" date="2024-01" db="EMBL/GenBank/DDBJ databases">
        <title>The genomes of 5 underutilized Papilionoideae crops provide insights into root nodulation and disease resistanc.</title>
        <authorList>
            <person name="Jiang F."/>
        </authorList>
    </citation>
    <scope>NUCLEOTIDE SEQUENCE [LARGE SCALE GENOMIC DNA]</scope>
    <source>
        <strain evidence="1">LVBAO_FW01</strain>
        <tissue evidence="1">Leaves</tissue>
    </source>
</reference>
<dbReference type="EMBL" id="JAYMYQ010000008">
    <property type="protein sequence ID" value="KAK7316089.1"/>
    <property type="molecule type" value="Genomic_DNA"/>
</dbReference>
<proteinExistence type="predicted"/>
<evidence type="ECO:0000313" key="2">
    <source>
        <dbReference type="Proteomes" id="UP001367508"/>
    </source>
</evidence>
<comment type="caution">
    <text evidence="1">The sequence shown here is derived from an EMBL/GenBank/DDBJ whole genome shotgun (WGS) entry which is preliminary data.</text>
</comment>